<proteinExistence type="predicted"/>
<reference evidence="1 2" key="1">
    <citation type="journal article" date="2016" name="Genome Biol. Evol.">
        <title>Comparative Genomic Analyses of the Moraxella catarrhalis Serosensitive and Seroresistant Lineages Demonstrate Their Independent Evolution.</title>
        <authorList>
            <person name="Earl J.P."/>
            <person name="de Vries S.P."/>
            <person name="Ahmed A."/>
            <person name="Powell E."/>
            <person name="Schultz M.P."/>
            <person name="Hermans P.W."/>
            <person name="Hill D.J."/>
            <person name="Zhou Z."/>
            <person name="Constantinidou C.I."/>
            <person name="Hu F.Z."/>
            <person name="Bootsma H.J."/>
            <person name="Ehrlich G.D."/>
        </authorList>
    </citation>
    <scope>NUCLEOTIDE SEQUENCE [LARGE SCALE GENOMIC DNA]</scope>
    <source>
        <strain evidence="1 2">F23</strain>
    </source>
</reference>
<dbReference type="EMBL" id="LXHQ01000031">
    <property type="protein sequence ID" value="OAV25236.1"/>
    <property type="molecule type" value="Genomic_DNA"/>
</dbReference>
<comment type="caution">
    <text evidence="1">The sequence shown here is derived from an EMBL/GenBank/DDBJ whole genome shotgun (WGS) entry which is preliminary data.</text>
</comment>
<protein>
    <submittedName>
        <fullName evidence="1">Uncharacterized protein</fullName>
    </submittedName>
</protein>
<evidence type="ECO:0000313" key="2">
    <source>
        <dbReference type="Proteomes" id="UP000078295"/>
    </source>
</evidence>
<accession>A0AB36DMU3</accession>
<dbReference type="AlphaFoldDB" id="A0AB36DMU3"/>
<sequence length="38" mass="4293">MGLDSFFLCIQTVAQTQQMISGKFGLNCYYKNNPMKDG</sequence>
<name>A0AB36DMU3_MORCA</name>
<dbReference type="Proteomes" id="UP000078295">
    <property type="component" value="Unassembled WGS sequence"/>
</dbReference>
<evidence type="ECO:0000313" key="1">
    <source>
        <dbReference type="EMBL" id="OAV25236.1"/>
    </source>
</evidence>
<organism evidence="1 2">
    <name type="scientific">Moraxella catarrhalis</name>
    <name type="common">Branhamella catarrhalis</name>
    <dbReference type="NCBI Taxonomy" id="480"/>
    <lineage>
        <taxon>Bacteria</taxon>
        <taxon>Pseudomonadati</taxon>
        <taxon>Pseudomonadota</taxon>
        <taxon>Gammaproteobacteria</taxon>
        <taxon>Moraxellales</taxon>
        <taxon>Moraxellaceae</taxon>
        <taxon>Moraxella</taxon>
    </lineage>
</organism>
<gene>
    <name evidence="1" type="ORF">AO370_1313</name>
</gene>